<comment type="caution">
    <text evidence="1">The sequence shown here is derived from an EMBL/GenBank/DDBJ whole genome shotgun (WGS) entry which is preliminary data.</text>
</comment>
<accession>A0A5J4U1U0</accession>
<evidence type="ECO:0000313" key="1">
    <source>
        <dbReference type="EMBL" id="KAA6363982.1"/>
    </source>
</evidence>
<reference evidence="1 2" key="1">
    <citation type="submission" date="2019-03" db="EMBL/GenBank/DDBJ databases">
        <title>Single cell metagenomics reveals metabolic interactions within the superorganism composed of flagellate Streblomastix strix and complex community of Bacteroidetes bacteria on its surface.</title>
        <authorList>
            <person name="Treitli S.C."/>
            <person name="Kolisko M."/>
            <person name="Husnik F."/>
            <person name="Keeling P."/>
            <person name="Hampl V."/>
        </authorList>
    </citation>
    <scope>NUCLEOTIDE SEQUENCE [LARGE SCALE GENOMIC DNA]</scope>
    <source>
        <strain evidence="1">ST1C</strain>
    </source>
</reference>
<dbReference type="Proteomes" id="UP000324800">
    <property type="component" value="Unassembled WGS sequence"/>
</dbReference>
<evidence type="ECO:0000313" key="2">
    <source>
        <dbReference type="Proteomes" id="UP000324800"/>
    </source>
</evidence>
<proteinExistence type="predicted"/>
<name>A0A5J4U1U0_9EUKA</name>
<sequence length="178" mass="20511">MKEFKKQSIQVNYDNNNHDVVTQGLNPNCYTNTTVSLLNTLNEQKSKKGDLLAPLTLDQFNQSSNSYKLNDPNQQKVIFSRSSSFYYDETGLTTVAMPVFEAAKRQGEFYLVRYVDEERVYALCLGICVHHMKMVRRLFETPKVGMMMQMYLPLTQRNQAPYPPVCVTRVTGDCVAEW</sequence>
<dbReference type="AlphaFoldDB" id="A0A5J4U1U0"/>
<protein>
    <submittedName>
        <fullName evidence="1">Uncharacterized protein</fullName>
    </submittedName>
</protein>
<dbReference type="EMBL" id="SNRW01022218">
    <property type="protein sequence ID" value="KAA6363982.1"/>
    <property type="molecule type" value="Genomic_DNA"/>
</dbReference>
<gene>
    <name evidence="1" type="ORF">EZS28_040491</name>
</gene>
<feature type="non-terminal residue" evidence="1">
    <location>
        <position position="178"/>
    </location>
</feature>
<organism evidence="1 2">
    <name type="scientific">Streblomastix strix</name>
    <dbReference type="NCBI Taxonomy" id="222440"/>
    <lineage>
        <taxon>Eukaryota</taxon>
        <taxon>Metamonada</taxon>
        <taxon>Preaxostyla</taxon>
        <taxon>Oxymonadida</taxon>
        <taxon>Streblomastigidae</taxon>
        <taxon>Streblomastix</taxon>
    </lineage>
</organism>